<dbReference type="PANTHER" id="PTHR24220">
    <property type="entry name" value="IMPORT ATP-BINDING PROTEIN"/>
    <property type="match status" value="1"/>
</dbReference>
<evidence type="ECO:0000256" key="1">
    <source>
        <dbReference type="ARBA" id="ARBA00022448"/>
    </source>
</evidence>
<dbReference type="Gene3D" id="3.40.50.300">
    <property type="entry name" value="P-loop containing nucleotide triphosphate hydrolases"/>
    <property type="match status" value="1"/>
</dbReference>
<evidence type="ECO:0000256" key="2">
    <source>
        <dbReference type="ARBA" id="ARBA00022741"/>
    </source>
</evidence>
<dbReference type="InterPro" id="IPR015854">
    <property type="entry name" value="ABC_transpr_LolD-like"/>
</dbReference>
<keyword evidence="6" id="KW-1185">Reference proteome</keyword>
<evidence type="ECO:0000313" key="5">
    <source>
        <dbReference type="EMBL" id="MFD0871181.1"/>
    </source>
</evidence>
<dbReference type="PANTHER" id="PTHR24220:SF86">
    <property type="entry name" value="ABC TRANSPORTER ABCH.1"/>
    <property type="match status" value="1"/>
</dbReference>
<dbReference type="EMBL" id="JBHTIU010000074">
    <property type="protein sequence ID" value="MFD0871181.1"/>
    <property type="molecule type" value="Genomic_DNA"/>
</dbReference>
<accession>A0ABW3DDZ6</accession>
<evidence type="ECO:0000313" key="6">
    <source>
        <dbReference type="Proteomes" id="UP001597120"/>
    </source>
</evidence>
<sequence length="229" mass="24421">MIQANRLTKTFGSGGSMVRALKEVDLSIARGEMISIVGPSGCGKTTLLHVLSGIELPTEGTVLIDGFDLYGAAEKVRSAFRLNKTGFVFQSFHLIPVLNALENVALPLIGQGVPTKKANEKAKIALTQVGLGDKLNARPTELSGGQNQRIAIARAIVSDPVVLWADEPTGALDSETSEQIVGLLRHINETMGTTIVMVTHDKSIAAQSDRTIRMENGRIIDHGEAGAER</sequence>
<dbReference type="Proteomes" id="UP001597120">
    <property type="component" value="Unassembled WGS sequence"/>
</dbReference>
<dbReference type="InterPro" id="IPR027417">
    <property type="entry name" value="P-loop_NTPase"/>
</dbReference>
<protein>
    <submittedName>
        <fullName evidence="5">ABC transporter ATP-binding protein</fullName>
    </submittedName>
</protein>
<dbReference type="CDD" id="cd03255">
    <property type="entry name" value="ABC_MJ0796_LolCDE_FtsE"/>
    <property type="match status" value="1"/>
</dbReference>
<comment type="caution">
    <text evidence="5">The sequence shown here is derived from an EMBL/GenBank/DDBJ whole genome shotgun (WGS) entry which is preliminary data.</text>
</comment>
<dbReference type="SMART" id="SM00382">
    <property type="entry name" value="AAA"/>
    <property type="match status" value="1"/>
</dbReference>
<feature type="domain" description="ABC transporter" evidence="4">
    <location>
        <begin position="2"/>
        <end position="229"/>
    </location>
</feature>
<dbReference type="RefSeq" id="WP_379290094.1">
    <property type="nucleotide sequence ID" value="NZ_JBHTIU010000074.1"/>
</dbReference>
<keyword evidence="1" id="KW-0813">Transport</keyword>
<dbReference type="InterPro" id="IPR017911">
    <property type="entry name" value="MacB-like_ATP-bd"/>
</dbReference>
<dbReference type="PROSITE" id="PS50893">
    <property type="entry name" value="ABC_TRANSPORTER_2"/>
    <property type="match status" value="1"/>
</dbReference>
<name>A0ABW3DDZ6_9BACL</name>
<dbReference type="SUPFAM" id="SSF52540">
    <property type="entry name" value="P-loop containing nucleoside triphosphate hydrolases"/>
    <property type="match status" value="1"/>
</dbReference>
<keyword evidence="2" id="KW-0547">Nucleotide-binding</keyword>
<dbReference type="InterPro" id="IPR003593">
    <property type="entry name" value="AAA+_ATPase"/>
</dbReference>
<organism evidence="5 6">
    <name type="scientific">Paenibacillus residui</name>
    <dbReference type="NCBI Taxonomy" id="629724"/>
    <lineage>
        <taxon>Bacteria</taxon>
        <taxon>Bacillati</taxon>
        <taxon>Bacillota</taxon>
        <taxon>Bacilli</taxon>
        <taxon>Bacillales</taxon>
        <taxon>Paenibacillaceae</taxon>
        <taxon>Paenibacillus</taxon>
    </lineage>
</organism>
<dbReference type="GO" id="GO:0005524">
    <property type="term" value="F:ATP binding"/>
    <property type="evidence" value="ECO:0007669"/>
    <property type="project" value="UniProtKB-KW"/>
</dbReference>
<dbReference type="Pfam" id="PF00005">
    <property type="entry name" value="ABC_tran"/>
    <property type="match status" value="1"/>
</dbReference>
<dbReference type="InterPro" id="IPR003439">
    <property type="entry name" value="ABC_transporter-like_ATP-bd"/>
</dbReference>
<reference evidence="6" key="1">
    <citation type="journal article" date="2019" name="Int. J. Syst. Evol. Microbiol.">
        <title>The Global Catalogue of Microorganisms (GCM) 10K type strain sequencing project: providing services to taxonomists for standard genome sequencing and annotation.</title>
        <authorList>
            <consortium name="The Broad Institute Genomics Platform"/>
            <consortium name="The Broad Institute Genome Sequencing Center for Infectious Disease"/>
            <person name="Wu L."/>
            <person name="Ma J."/>
        </authorList>
    </citation>
    <scope>NUCLEOTIDE SEQUENCE [LARGE SCALE GENOMIC DNA]</scope>
    <source>
        <strain evidence="6">CCUG 57263</strain>
    </source>
</reference>
<keyword evidence="3 5" id="KW-0067">ATP-binding</keyword>
<evidence type="ECO:0000256" key="3">
    <source>
        <dbReference type="ARBA" id="ARBA00022840"/>
    </source>
</evidence>
<proteinExistence type="predicted"/>
<gene>
    <name evidence="5" type="ORF">ACFQ03_18730</name>
</gene>
<evidence type="ECO:0000259" key="4">
    <source>
        <dbReference type="PROSITE" id="PS50893"/>
    </source>
</evidence>